<dbReference type="AlphaFoldDB" id="A0A3M7QT19"/>
<gene>
    <name evidence="1" type="ORF">BpHYR1_029138</name>
</gene>
<organism evidence="1 2">
    <name type="scientific">Brachionus plicatilis</name>
    <name type="common">Marine rotifer</name>
    <name type="synonym">Brachionus muelleri</name>
    <dbReference type="NCBI Taxonomy" id="10195"/>
    <lineage>
        <taxon>Eukaryota</taxon>
        <taxon>Metazoa</taxon>
        <taxon>Spiralia</taxon>
        <taxon>Gnathifera</taxon>
        <taxon>Rotifera</taxon>
        <taxon>Eurotatoria</taxon>
        <taxon>Monogononta</taxon>
        <taxon>Pseudotrocha</taxon>
        <taxon>Ploima</taxon>
        <taxon>Brachionidae</taxon>
        <taxon>Brachionus</taxon>
    </lineage>
</organism>
<protein>
    <submittedName>
        <fullName evidence="1">Uncharacterized protein</fullName>
    </submittedName>
</protein>
<dbReference type="Proteomes" id="UP000276133">
    <property type="component" value="Unassembled WGS sequence"/>
</dbReference>
<proteinExistence type="predicted"/>
<evidence type="ECO:0000313" key="1">
    <source>
        <dbReference type="EMBL" id="RNA14244.1"/>
    </source>
</evidence>
<accession>A0A3M7QT19</accession>
<comment type="caution">
    <text evidence="1">The sequence shown here is derived from an EMBL/GenBank/DDBJ whole genome shotgun (WGS) entry which is preliminary data.</text>
</comment>
<name>A0A3M7QT19_BRAPC</name>
<keyword evidence="2" id="KW-1185">Reference proteome</keyword>
<evidence type="ECO:0000313" key="2">
    <source>
        <dbReference type="Proteomes" id="UP000276133"/>
    </source>
</evidence>
<reference evidence="1 2" key="1">
    <citation type="journal article" date="2018" name="Sci. Rep.">
        <title>Genomic signatures of local adaptation to the degree of environmental predictability in rotifers.</title>
        <authorList>
            <person name="Franch-Gras L."/>
            <person name="Hahn C."/>
            <person name="Garcia-Roger E.M."/>
            <person name="Carmona M.J."/>
            <person name="Serra M."/>
            <person name="Gomez A."/>
        </authorList>
    </citation>
    <scope>NUCLEOTIDE SEQUENCE [LARGE SCALE GENOMIC DNA]</scope>
    <source>
        <strain evidence="1">HYR1</strain>
    </source>
</reference>
<sequence>MKQLLMIAILKILLNLKTFKNNFLISMRNDSFYLSDFWKLFNVSIFYKIYLIIAPNLKTLSSQKNACFLICGFIRMIFFRYFQKFKNFIS</sequence>
<dbReference type="EMBL" id="REGN01005229">
    <property type="protein sequence ID" value="RNA14244.1"/>
    <property type="molecule type" value="Genomic_DNA"/>
</dbReference>